<dbReference type="EMBL" id="JABFAI010000430">
    <property type="protein sequence ID" value="KAF4944512.1"/>
    <property type="molecule type" value="Genomic_DNA"/>
</dbReference>
<evidence type="ECO:0000313" key="3">
    <source>
        <dbReference type="Proteomes" id="UP000604273"/>
    </source>
</evidence>
<feature type="region of interest" description="Disordered" evidence="1">
    <location>
        <begin position="1"/>
        <end position="27"/>
    </location>
</feature>
<keyword evidence="3" id="KW-1185">Reference proteome</keyword>
<reference evidence="2" key="1">
    <citation type="journal article" date="2020" name="BMC Genomics">
        <title>Correction to: Identification and distribution of gene clusters required for synthesis of sphingolipid metabolism inhibitors in diverse species of the filamentous fungus Fusarium.</title>
        <authorList>
            <person name="Kim H.S."/>
            <person name="Lohmar J.M."/>
            <person name="Busman M."/>
            <person name="Brown D.W."/>
            <person name="Naumann T.A."/>
            <person name="Divon H.H."/>
            <person name="Lysoe E."/>
            <person name="Uhlig S."/>
            <person name="Proctor R.H."/>
        </authorList>
    </citation>
    <scope>NUCLEOTIDE SEQUENCE</scope>
    <source>
        <strain evidence="2">NRRL 45417</strain>
    </source>
</reference>
<dbReference type="AlphaFoldDB" id="A0A8H4SRQ9"/>
<dbReference type="Proteomes" id="UP000604273">
    <property type="component" value="Unassembled WGS sequence"/>
</dbReference>
<comment type="caution">
    <text evidence="2">The sequence shown here is derived from an EMBL/GenBank/DDBJ whole genome shotgun (WGS) entry which is preliminary data.</text>
</comment>
<proteinExistence type="predicted"/>
<dbReference type="OrthoDB" id="5154134at2759"/>
<accession>A0A8H4SRQ9</accession>
<evidence type="ECO:0000313" key="2">
    <source>
        <dbReference type="EMBL" id="KAF4944512.1"/>
    </source>
</evidence>
<organism evidence="2 3">
    <name type="scientific">Fusarium gaditjirri</name>
    <dbReference type="NCBI Taxonomy" id="282569"/>
    <lineage>
        <taxon>Eukaryota</taxon>
        <taxon>Fungi</taxon>
        <taxon>Dikarya</taxon>
        <taxon>Ascomycota</taxon>
        <taxon>Pezizomycotina</taxon>
        <taxon>Sordariomycetes</taxon>
        <taxon>Hypocreomycetidae</taxon>
        <taxon>Hypocreales</taxon>
        <taxon>Nectriaceae</taxon>
        <taxon>Fusarium</taxon>
        <taxon>Fusarium nisikadoi species complex</taxon>
    </lineage>
</organism>
<reference evidence="2" key="2">
    <citation type="submission" date="2020-05" db="EMBL/GenBank/DDBJ databases">
        <authorList>
            <person name="Kim H.-S."/>
            <person name="Proctor R.H."/>
            <person name="Brown D.W."/>
        </authorList>
    </citation>
    <scope>NUCLEOTIDE SEQUENCE</scope>
    <source>
        <strain evidence="2">NRRL 45417</strain>
    </source>
</reference>
<sequence length="682" mass="77970">MARQVVSDSLEPQDGEDAETHGTTDYSVVHPETRMDIASFDYKDLRLHPKDLRVMHLFDVPHLSRLKIPVKLTAKYLSFASEADFTSYANNVLPAIVGPAIAVMASDDYVEKIREYDNTAFAYEANGDNTKLNQHLSKLEHLHVGYPFLDRPGHACPHQIMYFYESDNVRDWLKTLAALITEPKLIPATRTAKRGTPEEEVQVWKEMFVLVHAVQVLLFAPIQRRHGVSYRSSDPYPRRFPLGYPEPGPDDIKIFDDYSLDDMYRALLLIYFLLQQQPDKHEDTPVPPLSEVWLGYTTVRSVDSWIKDNHASSVKPFAFQKLPRELQLRIVEHAIPPMVTPTIDPDNHKFCTIQSTTQQSTLALRLTSRGMFNLVDTVQPAVAAYSYSPHAIFRMNLDVDTLQLFWGSHHLPEFITTNSRRPVSVRKLLLTCEYHVFGEKDYWYSFQLPVSLDIDKLPKLEEFSLIILVAGQEWMIEGLPRVRPQTADASTAHIGTKWQFNYYRYYETEDLRNGTTEGSPIGVPPGFCDDAHLDGTDPADRAGSIPYIGRYGYERSHGIVGGHWAGFKYVQHTQEAYFAPLSWNDVKPLVIGPFGENGTEALANNHTPQFVVKIWIIREEVAIPPGWIKVSDVGPSGPIWKQTLWKTWEIVAREFRRIAAVGPFHPNYKLYQTRRGTRGNRF</sequence>
<evidence type="ECO:0000256" key="1">
    <source>
        <dbReference type="SAM" id="MobiDB-lite"/>
    </source>
</evidence>
<gene>
    <name evidence="2" type="ORF">FGADI_12630</name>
</gene>
<protein>
    <submittedName>
        <fullName evidence="2">Uncharacterized protein</fullName>
    </submittedName>
</protein>
<name>A0A8H4SRQ9_9HYPO</name>